<name>A0A0F7L2Z9_9VIRU</name>
<dbReference type="Gene3D" id="2.30.33.40">
    <property type="entry name" value="GroES chaperonin"/>
    <property type="match status" value="1"/>
</dbReference>
<reference evidence="1" key="1">
    <citation type="journal article" date="2015" name="Front. Microbiol.">
        <title>Combining genomic sequencing methods to explore viral diversity and reveal potential virus-host interactions.</title>
        <authorList>
            <person name="Chow C.E."/>
            <person name="Winget D.M."/>
            <person name="White R.A.III."/>
            <person name="Hallam S.J."/>
            <person name="Suttle C.A."/>
        </authorList>
    </citation>
    <scope>NUCLEOTIDE SEQUENCE</scope>
    <source>
        <strain evidence="1">Anoxic3_1</strain>
    </source>
</reference>
<accession>A0A0F7L2Z9</accession>
<dbReference type="GO" id="GO:0005524">
    <property type="term" value="F:ATP binding"/>
    <property type="evidence" value="ECO:0007669"/>
    <property type="project" value="InterPro"/>
</dbReference>
<reference evidence="1" key="2">
    <citation type="submission" date="2015-03" db="EMBL/GenBank/DDBJ databases">
        <authorList>
            <person name="Chow C.-E.T."/>
            <person name="Winget D.M."/>
            <person name="White R.A.III."/>
            <person name="Hallam S.J."/>
            <person name="Suttle C.A."/>
        </authorList>
    </citation>
    <scope>NUCLEOTIDE SEQUENCE</scope>
    <source>
        <strain evidence="1">Anoxic3_1</strain>
    </source>
</reference>
<evidence type="ECO:0000313" key="1">
    <source>
        <dbReference type="EMBL" id="AKH45827.1"/>
    </source>
</evidence>
<protein>
    <submittedName>
        <fullName evidence="1">Uncharacterized protein</fullName>
    </submittedName>
</protein>
<sequence>MPVGWRILRSVAHILCAARTTRKCNFRPSLPPCAGRRLAWTRTPPNTLRFTWISLPIGRNPCLRCITTPKPLPTHSTNQKKMASQNNLEKKKVSSICSAGPKLLQVKPVHNDLQIMRLPKKMSRRGTDIELPSDYEGCPDLGVVICVSESAAEYGFEPGQVVFFDMILAREVTTDYGVYVFVNKDDIIAFVDTGDVETDWVKEAQRAQGIR</sequence>
<proteinExistence type="predicted"/>
<dbReference type="EMBL" id="KR029577">
    <property type="protein sequence ID" value="AKH45827.1"/>
    <property type="molecule type" value="Genomic_DNA"/>
</dbReference>
<organism evidence="1">
    <name type="scientific">uncultured marine virus</name>
    <dbReference type="NCBI Taxonomy" id="186617"/>
    <lineage>
        <taxon>Viruses</taxon>
        <taxon>environmental samples</taxon>
    </lineage>
</organism>
<dbReference type="Pfam" id="PF00166">
    <property type="entry name" value="Cpn10"/>
    <property type="match status" value="1"/>
</dbReference>
<dbReference type="InterPro" id="IPR037124">
    <property type="entry name" value="Chaperonin_GroES_sf"/>
</dbReference>
<dbReference type="GO" id="GO:0044183">
    <property type="term" value="F:protein folding chaperone"/>
    <property type="evidence" value="ECO:0007669"/>
    <property type="project" value="InterPro"/>
</dbReference>
<dbReference type="InterPro" id="IPR020818">
    <property type="entry name" value="Chaperonin_GroES"/>
</dbReference>